<dbReference type="InterPro" id="IPR009014">
    <property type="entry name" value="Transketo_C/PFOR_II"/>
</dbReference>
<dbReference type="PANTHER" id="PTHR43257">
    <property type="entry name" value="PYRUVATE DEHYDROGENASE E1 COMPONENT BETA SUBUNIT"/>
    <property type="match status" value="1"/>
</dbReference>
<evidence type="ECO:0000256" key="3">
    <source>
        <dbReference type="ARBA" id="ARBA00023052"/>
    </source>
</evidence>
<dbReference type="Gene3D" id="3.40.50.920">
    <property type="match status" value="1"/>
</dbReference>
<dbReference type="PANTHER" id="PTHR43257:SF2">
    <property type="entry name" value="PYRUVATE DEHYDROGENASE E1 COMPONENT SUBUNIT BETA"/>
    <property type="match status" value="1"/>
</dbReference>
<dbReference type="GO" id="GO:0016491">
    <property type="term" value="F:oxidoreductase activity"/>
    <property type="evidence" value="ECO:0007669"/>
    <property type="project" value="UniProtKB-KW"/>
</dbReference>
<dbReference type="SUPFAM" id="SSF52922">
    <property type="entry name" value="TK C-terminal domain-like"/>
    <property type="match status" value="1"/>
</dbReference>
<evidence type="ECO:0000256" key="1">
    <source>
        <dbReference type="ARBA" id="ARBA00001964"/>
    </source>
</evidence>
<dbReference type="Pfam" id="PF02779">
    <property type="entry name" value="Transket_pyr"/>
    <property type="match status" value="1"/>
</dbReference>
<feature type="domain" description="Transketolase-like pyrimidine-binding" evidence="4">
    <location>
        <begin position="4"/>
        <end position="177"/>
    </location>
</feature>
<dbReference type="SUPFAM" id="SSF52518">
    <property type="entry name" value="Thiamin diphosphate-binding fold (THDP-binding)"/>
    <property type="match status" value="1"/>
</dbReference>
<protein>
    <submittedName>
        <fullName evidence="5">Acetoin:2,6-dichlorophenolindophenol oxidoreductase subunit beta</fullName>
        <ecNumber evidence="5">1.1.1.-</ecNumber>
    </submittedName>
</protein>
<reference evidence="5" key="1">
    <citation type="submission" date="2017-02" db="EMBL/GenBank/DDBJ databases">
        <authorList>
            <person name="Regsiter A."/>
            <person name="William W."/>
        </authorList>
    </citation>
    <scope>NUCLEOTIDE SEQUENCE</scope>
    <source>
        <strain evidence="5">BdmA 4</strain>
    </source>
</reference>
<dbReference type="SMART" id="SM00861">
    <property type="entry name" value="Transket_pyr"/>
    <property type="match status" value="1"/>
</dbReference>
<evidence type="ECO:0000256" key="2">
    <source>
        <dbReference type="ARBA" id="ARBA00023002"/>
    </source>
</evidence>
<dbReference type="Pfam" id="PF02780">
    <property type="entry name" value="Transketolase_C"/>
    <property type="match status" value="1"/>
</dbReference>
<keyword evidence="2 5" id="KW-0560">Oxidoreductase</keyword>
<dbReference type="CDD" id="cd07036">
    <property type="entry name" value="TPP_PYR_E1-PDHc-beta_like"/>
    <property type="match status" value="1"/>
</dbReference>
<dbReference type="EC" id="1.1.1.-" evidence="5"/>
<dbReference type="InterPro" id="IPR029061">
    <property type="entry name" value="THDP-binding"/>
</dbReference>
<dbReference type="Gene3D" id="3.40.50.970">
    <property type="match status" value="1"/>
</dbReference>
<evidence type="ECO:0000259" key="4">
    <source>
        <dbReference type="SMART" id="SM00861"/>
    </source>
</evidence>
<evidence type="ECO:0000313" key="5">
    <source>
        <dbReference type="EMBL" id="SLM18327.1"/>
    </source>
</evidence>
<keyword evidence="3" id="KW-0786">Thiamine pyrophosphate</keyword>
<gene>
    <name evidence="5" type="primary">acoB</name>
    <name evidence="5" type="ORF">SPIRO4BDMA_40899</name>
</gene>
<dbReference type="AlphaFoldDB" id="A0A3P3XPW3"/>
<dbReference type="NCBIfam" id="NF006667">
    <property type="entry name" value="PRK09212.1"/>
    <property type="match status" value="1"/>
</dbReference>
<name>A0A3P3XPW3_9SPIR</name>
<dbReference type="EMBL" id="FWDO01000004">
    <property type="protein sequence ID" value="SLM18327.1"/>
    <property type="molecule type" value="Genomic_DNA"/>
</dbReference>
<dbReference type="FunFam" id="3.40.50.920:FF:000001">
    <property type="entry name" value="Pyruvate dehydrogenase E1 beta subunit"/>
    <property type="match status" value="1"/>
</dbReference>
<dbReference type="FunFam" id="3.40.50.970:FF:000001">
    <property type="entry name" value="Pyruvate dehydrogenase E1 beta subunit"/>
    <property type="match status" value="1"/>
</dbReference>
<dbReference type="InterPro" id="IPR033248">
    <property type="entry name" value="Transketolase_C"/>
</dbReference>
<organism evidence="5">
    <name type="scientific">uncultured spirochete</name>
    <dbReference type="NCBI Taxonomy" id="156406"/>
    <lineage>
        <taxon>Bacteria</taxon>
        <taxon>Pseudomonadati</taxon>
        <taxon>Spirochaetota</taxon>
        <taxon>Spirochaetia</taxon>
        <taxon>Spirochaetales</taxon>
        <taxon>environmental samples</taxon>
    </lineage>
</organism>
<dbReference type="InterPro" id="IPR005475">
    <property type="entry name" value="Transketolase-like_Pyr-bd"/>
</dbReference>
<comment type="cofactor">
    <cofactor evidence="1">
        <name>thiamine diphosphate</name>
        <dbReference type="ChEBI" id="CHEBI:58937"/>
    </cofactor>
</comment>
<proteinExistence type="predicted"/>
<accession>A0A3P3XPW3</accession>
<sequence length="322" mass="34969">MHEITYLQSIDEAQREEMKRDSRVFVMGEGVAHGVMGTSVGFLKEFGKERVRDTPISESGFTGVGIGAALVGMRPIVDFTIASFVYVAMDQLISMAAKCTYLYGGQAKVPIVFRACMYYGVSNAAQHSDRPYPIFMGVPGFKIIAPSTPYDMKGLLKTAIRDDDPVISFEDINLWGIKGTVPDEDYTIPFGQADVKRKGTDVTVVAIFSGVPMALAAADELAQEGVSVEVVDPRTLVPLDKAAILESVKKTGRLVVVDPAHKTCSVASEISSIVAEEGFWSLKAPIQRVTTDDIQVPFSTALEPQIYPSKEKIIAAVHKTLQ</sequence>